<feature type="domain" description="Flagellar hook-associated protein 1 D2-like" evidence="8">
    <location>
        <begin position="343"/>
        <end position="419"/>
    </location>
</feature>
<dbReference type="NCBIfam" id="TIGR02492">
    <property type="entry name" value="flgK_ends"/>
    <property type="match status" value="1"/>
</dbReference>
<dbReference type="InterPro" id="IPR053927">
    <property type="entry name" value="FlgK_helical"/>
</dbReference>
<dbReference type="InterPro" id="IPR002371">
    <property type="entry name" value="FlgK"/>
</dbReference>
<evidence type="ECO:0000259" key="10">
    <source>
        <dbReference type="Pfam" id="PF22638"/>
    </source>
</evidence>
<dbReference type="GO" id="GO:0044780">
    <property type="term" value="P:bacterial-type flagellum assembly"/>
    <property type="evidence" value="ECO:0007669"/>
    <property type="project" value="InterPro"/>
</dbReference>
<evidence type="ECO:0000256" key="1">
    <source>
        <dbReference type="ARBA" id="ARBA00004365"/>
    </source>
</evidence>
<sequence length="662" mass="66503">MSSNLINIGLSGLNAAQWGLTTTSENISNSTTPGYDVESPVFSESSGQYTGSGYLPQGVSTTTVQRAYSQYLTTQLNNAQSTSGSLTTNYTMLAQLNNLVGSPTSGISTAITNFFTGLQTVAGSPGSLATRQTAISDGQTLAAQLNSVGSQYAQLGQSVNTQLSSTVAQINTYTTQIAKLNQQINAASSQGQPPNQLLDQRDQAISNLSSLVGVQVVASSTGDSVFLPSGQSLVVGTTSFNLGTAPSQSNPSELSVTYLGAAGTKPSAATTQYLSDSTMQNAGGTLGGLITFRTQSLDPAQAQLGAIATSFAAQVNNQNALGLTLSGSTGGALFSVAGPTATANTNNTGNASLSVSFVNATQPTTSNYTLAYNGSAYTLTDNQSGAVVGTATSLANPIDGLNFSMTGTMNAGDSFNVSPTSGALSSFSLTTTNGSAIAAASPVLVTAGGSNSGTATITQGAVSAGYSLPATTTTLTYSSASGGLTGFPVGSVVTVNGTSTTIAATTTVVPYSPTAGATMTINTTPATAGSMNGISLTLSGTPANNDTFTIAANSGAQSDGRNATLMSNLVSAQTLNGGTTTLTTAYANYVNTVGNTTNSVNASNTTQTALVTQITSAQQSVSGVNINEEAANLLQYQQLYQANSKVIQTADTLFQTILGIFS</sequence>
<dbReference type="InterPro" id="IPR049119">
    <property type="entry name" value="FlgK_D2-like"/>
</dbReference>
<evidence type="ECO:0000256" key="5">
    <source>
        <dbReference type="ARBA" id="ARBA00022525"/>
    </source>
</evidence>
<evidence type="ECO:0000259" key="9">
    <source>
        <dbReference type="Pfam" id="PF21159"/>
    </source>
</evidence>
<evidence type="ECO:0000259" key="8">
    <source>
        <dbReference type="Pfam" id="PF21158"/>
    </source>
</evidence>
<dbReference type="PRINTS" id="PR01005">
    <property type="entry name" value="FLGHOOKAP1"/>
</dbReference>
<dbReference type="GO" id="GO:0005576">
    <property type="term" value="C:extracellular region"/>
    <property type="evidence" value="ECO:0007669"/>
    <property type="project" value="UniProtKB-SubCell"/>
</dbReference>
<dbReference type="EMBL" id="FNCJ01000001">
    <property type="protein sequence ID" value="SDF91877.1"/>
    <property type="molecule type" value="Genomic_DNA"/>
</dbReference>
<keyword evidence="5" id="KW-0964">Secreted</keyword>
<feature type="domain" description="Flagellar hook-associated protein 1 D3" evidence="9">
    <location>
        <begin position="442"/>
        <end position="552"/>
    </location>
</feature>
<dbReference type="InterPro" id="IPR049474">
    <property type="entry name" value="FlgK_D3"/>
</dbReference>
<name>A0A1G7PZX9_9BURK</name>
<dbReference type="Pfam" id="PF06429">
    <property type="entry name" value="Flg_bbr_C"/>
    <property type="match status" value="1"/>
</dbReference>
<evidence type="ECO:0000256" key="6">
    <source>
        <dbReference type="ARBA" id="ARBA00023143"/>
    </source>
</evidence>
<evidence type="ECO:0000313" key="11">
    <source>
        <dbReference type="EMBL" id="SDF91877.1"/>
    </source>
</evidence>
<organism evidence="11 12">
    <name type="scientific">Paraburkholderia phenazinium</name>
    <dbReference type="NCBI Taxonomy" id="60549"/>
    <lineage>
        <taxon>Bacteria</taxon>
        <taxon>Pseudomonadati</taxon>
        <taxon>Pseudomonadota</taxon>
        <taxon>Betaproteobacteria</taxon>
        <taxon>Burkholderiales</taxon>
        <taxon>Burkholderiaceae</taxon>
        <taxon>Paraburkholderia</taxon>
    </lineage>
</organism>
<evidence type="ECO:0000256" key="2">
    <source>
        <dbReference type="ARBA" id="ARBA00004613"/>
    </source>
</evidence>
<keyword evidence="6" id="KW-0975">Bacterial flagellum</keyword>
<dbReference type="AlphaFoldDB" id="A0A1G7PZX9"/>
<accession>A0A1G7PZX9</accession>
<reference evidence="11 12" key="1">
    <citation type="submission" date="2016-10" db="EMBL/GenBank/DDBJ databases">
        <authorList>
            <person name="de Groot N.N."/>
        </authorList>
    </citation>
    <scope>NUCLEOTIDE SEQUENCE [LARGE SCALE GENOMIC DNA]</scope>
    <source>
        <strain evidence="11 12">LMG 2247</strain>
    </source>
</reference>
<comment type="subcellular location">
    <subcellularLocation>
        <location evidence="1">Bacterial flagellum</location>
    </subcellularLocation>
    <subcellularLocation>
        <location evidence="2">Secreted</location>
    </subcellularLocation>
</comment>
<dbReference type="RefSeq" id="WP_090681412.1">
    <property type="nucleotide sequence ID" value="NZ_CADERL010000001.1"/>
</dbReference>
<keyword evidence="11" id="KW-0969">Cilium</keyword>
<feature type="domain" description="Flagellar basal-body/hook protein C-terminal" evidence="7">
    <location>
        <begin position="621"/>
        <end position="659"/>
    </location>
</feature>
<keyword evidence="11" id="KW-0282">Flagellum</keyword>
<evidence type="ECO:0000259" key="7">
    <source>
        <dbReference type="Pfam" id="PF06429"/>
    </source>
</evidence>
<evidence type="ECO:0000256" key="3">
    <source>
        <dbReference type="ARBA" id="ARBA00009677"/>
    </source>
</evidence>
<dbReference type="Pfam" id="PF22638">
    <property type="entry name" value="FlgK_D1"/>
    <property type="match status" value="1"/>
</dbReference>
<dbReference type="OrthoDB" id="9802553at2"/>
<evidence type="ECO:0000256" key="4">
    <source>
        <dbReference type="ARBA" id="ARBA00016244"/>
    </source>
</evidence>
<dbReference type="GO" id="GO:0005198">
    <property type="term" value="F:structural molecule activity"/>
    <property type="evidence" value="ECO:0007669"/>
    <property type="project" value="InterPro"/>
</dbReference>
<dbReference type="Proteomes" id="UP000199706">
    <property type="component" value="Unassembled WGS sequence"/>
</dbReference>
<keyword evidence="11" id="KW-0966">Cell projection</keyword>
<comment type="similarity">
    <text evidence="3">Belongs to the flagella basal body rod proteins family.</text>
</comment>
<evidence type="ECO:0000313" key="12">
    <source>
        <dbReference type="Proteomes" id="UP000199706"/>
    </source>
</evidence>
<dbReference type="PANTHER" id="PTHR30033:SF1">
    <property type="entry name" value="FLAGELLAR HOOK-ASSOCIATED PROTEIN 1"/>
    <property type="match status" value="1"/>
</dbReference>
<proteinExistence type="inferred from homology"/>
<protein>
    <recommendedName>
        <fullName evidence="4">Flagellar hook-associated protein 1</fullName>
    </recommendedName>
</protein>
<dbReference type="Pfam" id="PF21158">
    <property type="entry name" value="flgK_1st_1"/>
    <property type="match status" value="1"/>
</dbReference>
<dbReference type="SUPFAM" id="SSF64518">
    <property type="entry name" value="Phase 1 flagellin"/>
    <property type="match status" value="2"/>
</dbReference>
<dbReference type="PANTHER" id="PTHR30033">
    <property type="entry name" value="FLAGELLAR HOOK-ASSOCIATED PROTEIN 1"/>
    <property type="match status" value="1"/>
</dbReference>
<dbReference type="GO" id="GO:0009424">
    <property type="term" value="C:bacterial-type flagellum hook"/>
    <property type="evidence" value="ECO:0007669"/>
    <property type="project" value="InterPro"/>
</dbReference>
<feature type="domain" description="Flagellar hook-associated protein FlgK helical" evidence="10">
    <location>
        <begin position="93"/>
        <end position="334"/>
    </location>
</feature>
<dbReference type="InterPro" id="IPR010930">
    <property type="entry name" value="Flg_bb/hook_C_dom"/>
</dbReference>
<gene>
    <name evidence="11" type="ORF">SAMN05216466_101537</name>
</gene>
<dbReference type="Pfam" id="PF21159">
    <property type="entry name" value="FlgK_2nd"/>
    <property type="match status" value="1"/>
</dbReference>